<evidence type="ECO:0000256" key="4">
    <source>
        <dbReference type="ARBA" id="ARBA00022840"/>
    </source>
</evidence>
<evidence type="ECO:0000313" key="16">
    <source>
        <dbReference type="Proteomes" id="UP000031937"/>
    </source>
</evidence>
<keyword evidence="6" id="KW-0143">Chaperone</keyword>
<dbReference type="PROSITE" id="PS00298">
    <property type="entry name" value="HSP90"/>
    <property type="match status" value="1"/>
</dbReference>
<reference evidence="15 16" key="2">
    <citation type="submission" date="2014-07" db="EMBL/GenBank/DDBJ databases">
        <title>Porphyromonadaceae bacterium OUH 334697 = ATCC BAA-2682 = DSM 28341 draft genome.</title>
        <authorList>
            <person name="Sydenham T.V."/>
            <person name="Hasman H."/>
            <person name="Justesen U.S."/>
        </authorList>
    </citation>
    <scope>NUCLEOTIDE SEQUENCE [LARGE SCALE GENOMIC DNA]</scope>
    <source>
        <strain evidence="15 16">OUH 334697</strain>
    </source>
</reference>
<dbReference type="InterPro" id="IPR019805">
    <property type="entry name" value="Heat_shock_protein_90_CS"/>
</dbReference>
<keyword evidence="17" id="KW-1185">Reference proteome</keyword>
<dbReference type="Proteomes" id="UP000031980">
    <property type="component" value="Unassembled WGS sequence"/>
</dbReference>
<dbReference type="PIRSF" id="PIRSF002583">
    <property type="entry name" value="Hsp90"/>
    <property type="match status" value="1"/>
</dbReference>
<keyword evidence="2" id="KW-0963">Cytoplasm</keyword>
<accession>A0A0C3NDH0</accession>
<dbReference type="InterPro" id="IPR020568">
    <property type="entry name" value="Ribosomal_Su5_D2-typ_SF"/>
</dbReference>
<name>A0A0C3NDH0_9PORP</name>
<evidence type="ECO:0000256" key="8">
    <source>
        <dbReference type="ARBA" id="ARBA00070675"/>
    </source>
</evidence>
<dbReference type="Gene3D" id="3.30.230.80">
    <property type="match status" value="1"/>
</dbReference>
<evidence type="ECO:0000256" key="10">
    <source>
        <dbReference type="ARBA" id="ARBA00080411"/>
    </source>
</evidence>
<evidence type="ECO:0000256" key="1">
    <source>
        <dbReference type="ARBA" id="ARBA00008239"/>
    </source>
</evidence>
<evidence type="ECO:0000256" key="9">
    <source>
        <dbReference type="ARBA" id="ARBA00079544"/>
    </source>
</evidence>
<dbReference type="GO" id="GO:0005524">
    <property type="term" value="F:ATP binding"/>
    <property type="evidence" value="ECO:0007669"/>
    <property type="project" value="UniProtKB-KW"/>
</dbReference>
<dbReference type="SUPFAM" id="SSF54211">
    <property type="entry name" value="Ribosomal protein S5 domain 2-like"/>
    <property type="match status" value="1"/>
</dbReference>
<evidence type="ECO:0000313" key="14">
    <source>
        <dbReference type="EMBL" id="KIO44152.1"/>
    </source>
</evidence>
<dbReference type="FunFam" id="3.30.230.80:FF:000008">
    <property type="entry name" value="Molecular chaperone HtpG"/>
    <property type="match status" value="1"/>
</dbReference>
<dbReference type="PANTHER" id="PTHR11528">
    <property type="entry name" value="HEAT SHOCK PROTEIN 90 FAMILY MEMBER"/>
    <property type="match status" value="1"/>
</dbReference>
<dbReference type="EMBL" id="JPIU01000040">
    <property type="protein sequence ID" value="KIO44152.1"/>
    <property type="molecule type" value="Genomic_DNA"/>
</dbReference>
<sequence length="683" mass="78692">MSTGKIGVSTGDLFPIIKKFLYSDHDIFLREIVSNAVDASQKLKVLATSGEFKGEMGELKVRVKADKAAGTLTVSDNGIGMTGEEVEKYINQIAFSGAEEFMAKYKDNGAAIIGHFGLGFYSSFMVSDKVEIITKSYKEGAKAVKWSCNGTPEYTMEETEKAERGTDIVMHINEEEKDFLEDNKINELLTKYCRFLPVEIIFGKKKEWKDGEYKDTEEDNVINDINPAWTRKPSDLQEEDYLKFYHQLYPMAQDPLFHIHLNVDYPFNLTGILYFPKIDNKFEIQKNKIQLYSNQVYVTDSVEGIVPEYLTLLHGVIDSPDIPLNVSRSYLQSDRNVKKISNHITKKVADSLSDIFSSNREEYEKKWDDLKIFIQYGMLTDEKFDERAKAIFLFRDTDGKYFTLEEYENLIKPDQTDKDNKIVYLYATDVHEQYTYIEKAKNRGYSVLLMNGQLDTHFINHLEQKNPDHRFVRVDADVIDKLIQKSETKETTWSAVEQEELRTVFSSQLPKDNGMFMVSFEAMGEDNEPVVVTRAEFMRRMKEMAAMNPGMSFYGSMGDQYTLVVNTDHKLVNEVLEEEKKAMNAKLEPLDFEIKETESKKTELDELNKGKKEEEIPQVDKDRKTEYDKTIADLRKQKTTLLEEYGRGNKIVGQLIDLALLANGLLKGEALNKFVKRSIELIK</sequence>
<evidence type="ECO:0000256" key="2">
    <source>
        <dbReference type="ARBA" id="ARBA00022490"/>
    </source>
</evidence>
<dbReference type="GO" id="GO:0051082">
    <property type="term" value="F:unfolded protein binding"/>
    <property type="evidence" value="ECO:0007669"/>
    <property type="project" value="InterPro"/>
</dbReference>
<dbReference type="Gene3D" id="3.30.565.10">
    <property type="entry name" value="Histidine kinase-like ATPase, C-terminal domain"/>
    <property type="match status" value="1"/>
</dbReference>
<feature type="binding site" evidence="11">
    <location>
        <position position="328"/>
    </location>
    <ligand>
        <name>ATP</name>
        <dbReference type="ChEBI" id="CHEBI:30616"/>
    </ligand>
</feature>
<dbReference type="GO" id="GO:0016887">
    <property type="term" value="F:ATP hydrolysis activity"/>
    <property type="evidence" value="ECO:0007669"/>
    <property type="project" value="InterPro"/>
</dbReference>
<feature type="binding site" evidence="11">
    <location>
        <position position="166"/>
    </location>
    <ligand>
        <name>ATP</name>
        <dbReference type="ChEBI" id="CHEBI:30616"/>
    </ligand>
</feature>
<evidence type="ECO:0000256" key="11">
    <source>
        <dbReference type="PIRSR" id="PIRSR002583-1"/>
    </source>
</evidence>
<dbReference type="PRINTS" id="PR00775">
    <property type="entry name" value="HEATSHOCK90"/>
</dbReference>
<keyword evidence="12" id="KW-0175">Coiled coil</keyword>
<protein>
    <recommendedName>
        <fullName evidence="8">Chaperone protein HtpG</fullName>
    </recommendedName>
    <alternativeName>
        <fullName evidence="7">Chaperone protein htpG</fullName>
    </alternativeName>
    <alternativeName>
        <fullName evidence="9 10">Heat shock protein HtpG</fullName>
    </alternativeName>
</protein>
<keyword evidence="4 11" id="KW-0067">ATP-binding</keyword>
<dbReference type="InterPro" id="IPR036890">
    <property type="entry name" value="HATPase_C_sf"/>
</dbReference>
<reference evidence="14 17" key="1">
    <citation type="submission" date="2014-07" db="EMBL/GenBank/DDBJ databases">
        <title>Porphyromonadaceae bacterium OUH 308042 = ATCC BAA-2681 = DSM 28342 draft genome.</title>
        <authorList>
            <person name="Sydenham T.V."/>
            <person name="Hasman H."/>
            <person name="Justensen U.S."/>
        </authorList>
    </citation>
    <scope>NUCLEOTIDE SEQUENCE [LARGE SCALE GENOMIC DNA]</scope>
    <source>
        <strain evidence="14 17">OUH 308042</strain>
    </source>
</reference>
<feature type="binding site" evidence="11">
    <location>
        <begin position="96"/>
        <end position="97"/>
    </location>
    <ligand>
        <name>ATP</name>
        <dbReference type="ChEBI" id="CHEBI:30616"/>
    </ligand>
</feature>
<dbReference type="EMBL" id="JPIT01000007">
    <property type="protein sequence ID" value="KIO47190.1"/>
    <property type="molecule type" value="Genomic_DNA"/>
</dbReference>
<keyword evidence="5" id="KW-0346">Stress response</keyword>
<organism evidence="14 17">
    <name type="scientific">Sanguibacteroides justesenii</name>
    <dbReference type="NCBI Taxonomy" id="1547597"/>
    <lineage>
        <taxon>Bacteria</taxon>
        <taxon>Pseudomonadati</taxon>
        <taxon>Bacteroidota</taxon>
        <taxon>Bacteroidia</taxon>
        <taxon>Bacteroidales</taxon>
        <taxon>Porphyromonadaceae</taxon>
        <taxon>Sanguibacteroides</taxon>
    </lineage>
</organism>
<dbReference type="CDD" id="cd16927">
    <property type="entry name" value="HATPase_Hsp90-like"/>
    <property type="match status" value="1"/>
</dbReference>
<feature type="binding site" evidence="11">
    <location>
        <position position="81"/>
    </location>
    <ligand>
        <name>ATP</name>
        <dbReference type="ChEBI" id="CHEBI:30616"/>
    </ligand>
</feature>
<evidence type="ECO:0000313" key="15">
    <source>
        <dbReference type="EMBL" id="KIO47190.1"/>
    </source>
</evidence>
<dbReference type="FunFam" id="3.30.565.10:FF:000076">
    <property type="entry name" value="Molecular chaperone HtpG"/>
    <property type="match status" value="1"/>
</dbReference>
<dbReference type="Pfam" id="PF00183">
    <property type="entry name" value="HSP90"/>
    <property type="match status" value="1"/>
</dbReference>
<evidence type="ECO:0000256" key="6">
    <source>
        <dbReference type="ARBA" id="ARBA00023186"/>
    </source>
</evidence>
<evidence type="ECO:0000256" key="3">
    <source>
        <dbReference type="ARBA" id="ARBA00022741"/>
    </source>
</evidence>
<evidence type="ECO:0000259" key="13">
    <source>
        <dbReference type="SMART" id="SM00387"/>
    </source>
</evidence>
<gene>
    <name evidence="14" type="ORF">BA92_12310</name>
    <name evidence="15" type="ORF">IE90_00930</name>
</gene>
<dbReference type="AlphaFoldDB" id="A0A0C3NDH0"/>
<dbReference type="Proteomes" id="UP000031937">
    <property type="component" value="Unassembled WGS sequence"/>
</dbReference>
<feature type="binding site" evidence="11">
    <location>
        <position position="31"/>
    </location>
    <ligand>
        <name>ATP</name>
        <dbReference type="ChEBI" id="CHEBI:30616"/>
    </ligand>
</feature>
<dbReference type="OrthoDB" id="9802640at2"/>
<feature type="coiled-coil region" evidence="12">
    <location>
        <begin position="594"/>
        <end position="644"/>
    </location>
</feature>
<dbReference type="InterPro" id="IPR020575">
    <property type="entry name" value="Hsp90_N"/>
</dbReference>
<dbReference type="InterPro" id="IPR001404">
    <property type="entry name" value="Hsp90_fam"/>
</dbReference>
<keyword evidence="3 11" id="KW-0547">Nucleotide-binding</keyword>
<dbReference type="SMART" id="SM00387">
    <property type="entry name" value="HATPase_c"/>
    <property type="match status" value="1"/>
</dbReference>
<dbReference type="RefSeq" id="WP_041502026.1">
    <property type="nucleotide sequence ID" value="NZ_JPIT01000007.1"/>
</dbReference>
<dbReference type="Pfam" id="PF13589">
    <property type="entry name" value="HATPase_c_3"/>
    <property type="match status" value="1"/>
</dbReference>
<feature type="binding site" evidence="11">
    <location>
        <position position="35"/>
    </location>
    <ligand>
        <name>ATP</name>
        <dbReference type="ChEBI" id="CHEBI:30616"/>
    </ligand>
</feature>
<dbReference type="NCBIfam" id="NF003555">
    <property type="entry name" value="PRK05218.1"/>
    <property type="match status" value="1"/>
</dbReference>
<evidence type="ECO:0000256" key="7">
    <source>
        <dbReference type="ARBA" id="ARBA00067988"/>
    </source>
</evidence>
<proteinExistence type="inferred from homology"/>
<feature type="binding site" evidence="11">
    <location>
        <position position="76"/>
    </location>
    <ligand>
        <name>ATP</name>
        <dbReference type="ChEBI" id="CHEBI:30616"/>
    </ligand>
</feature>
<evidence type="ECO:0000256" key="12">
    <source>
        <dbReference type="SAM" id="Coils"/>
    </source>
</evidence>
<dbReference type="SUPFAM" id="SSF55874">
    <property type="entry name" value="ATPase domain of HSP90 chaperone/DNA topoisomerase II/histidine kinase"/>
    <property type="match status" value="1"/>
</dbReference>
<comment type="caution">
    <text evidence="14">The sequence shown here is derived from an EMBL/GenBank/DDBJ whole genome shotgun (WGS) entry which is preliminary data.</text>
</comment>
<dbReference type="GO" id="GO:0140662">
    <property type="term" value="F:ATP-dependent protein folding chaperone"/>
    <property type="evidence" value="ECO:0007669"/>
    <property type="project" value="InterPro"/>
</dbReference>
<comment type="similarity">
    <text evidence="1">Belongs to the heat shock protein 90 family.</text>
</comment>
<feature type="domain" description="Histidine kinase/HSP90-like ATPase" evidence="13">
    <location>
        <begin position="24"/>
        <end position="176"/>
    </location>
</feature>
<evidence type="ECO:0000256" key="5">
    <source>
        <dbReference type="ARBA" id="ARBA00023016"/>
    </source>
</evidence>
<dbReference type="InterPro" id="IPR003594">
    <property type="entry name" value="HATPase_dom"/>
</dbReference>
<evidence type="ECO:0000313" key="17">
    <source>
        <dbReference type="Proteomes" id="UP000031980"/>
    </source>
</evidence>
<dbReference type="Gene3D" id="3.40.50.11260">
    <property type="match status" value="1"/>
</dbReference>